<dbReference type="SUPFAM" id="SSF51735">
    <property type="entry name" value="NAD(P)-binding Rossmann-fold domains"/>
    <property type="match status" value="1"/>
</dbReference>
<dbReference type="InterPro" id="IPR014182">
    <property type="entry name" value="ADH_Zn_typ-1"/>
</dbReference>
<evidence type="ECO:0000256" key="3">
    <source>
        <dbReference type="ARBA" id="ARBA00022833"/>
    </source>
</evidence>
<dbReference type="SUPFAM" id="SSF50129">
    <property type="entry name" value="GroES-like"/>
    <property type="match status" value="1"/>
</dbReference>
<evidence type="ECO:0000313" key="6">
    <source>
        <dbReference type="EMBL" id="KAF0728260.1"/>
    </source>
</evidence>
<dbReference type="InterPro" id="IPR002364">
    <property type="entry name" value="Quin_OxRdtase/zeta-crystal_CS"/>
</dbReference>
<keyword evidence="2" id="KW-0479">Metal-binding</keyword>
<dbReference type="Proteomes" id="UP000481153">
    <property type="component" value="Unassembled WGS sequence"/>
</dbReference>
<reference evidence="6 7" key="1">
    <citation type="submission" date="2019-07" db="EMBL/GenBank/DDBJ databases">
        <title>Genomics analysis of Aphanomyces spp. identifies a new class of oomycete effector associated with host adaptation.</title>
        <authorList>
            <person name="Gaulin E."/>
        </authorList>
    </citation>
    <scope>NUCLEOTIDE SEQUENCE [LARGE SCALE GENOMIC DNA]</scope>
    <source>
        <strain evidence="6 7">ATCC 201684</strain>
    </source>
</reference>
<feature type="domain" description="Enoyl reductase (ER)" evidence="5">
    <location>
        <begin position="24"/>
        <end position="335"/>
    </location>
</feature>
<comment type="caution">
    <text evidence="6">The sequence shown here is derived from an EMBL/GenBank/DDBJ whole genome shotgun (WGS) entry which is preliminary data.</text>
</comment>
<dbReference type="InterPro" id="IPR020843">
    <property type="entry name" value="ER"/>
</dbReference>
<dbReference type="NCBIfam" id="TIGR02817">
    <property type="entry name" value="adh_fam_1"/>
    <property type="match status" value="1"/>
</dbReference>
<dbReference type="PANTHER" id="PTHR11695:SF294">
    <property type="entry name" value="RETICULON-4-INTERACTING PROTEIN 1, MITOCHONDRIAL"/>
    <property type="match status" value="1"/>
</dbReference>
<evidence type="ECO:0000256" key="1">
    <source>
        <dbReference type="ARBA" id="ARBA00010371"/>
    </source>
</evidence>
<dbReference type="Pfam" id="PF00107">
    <property type="entry name" value="ADH_zinc_N"/>
    <property type="match status" value="1"/>
</dbReference>
<proteinExistence type="inferred from homology"/>
<keyword evidence="7" id="KW-1185">Reference proteome</keyword>
<protein>
    <recommendedName>
        <fullName evidence="5">Enoyl reductase (ER) domain-containing protein</fullName>
    </recommendedName>
</protein>
<dbReference type="InterPro" id="IPR036291">
    <property type="entry name" value="NAD(P)-bd_dom_sf"/>
</dbReference>
<dbReference type="Pfam" id="PF08240">
    <property type="entry name" value="ADH_N"/>
    <property type="match status" value="1"/>
</dbReference>
<dbReference type="InterPro" id="IPR050700">
    <property type="entry name" value="YIM1/Zinc_Alcohol_DH_Fams"/>
</dbReference>
<accession>A0A6G0WLR5</accession>
<dbReference type="Gene3D" id="3.90.180.10">
    <property type="entry name" value="Medium-chain alcohol dehydrogenases, catalytic domain"/>
    <property type="match status" value="1"/>
</dbReference>
<evidence type="ECO:0000313" key="7">
    <source>
        <dbReference type="Proteomes" id="UP000481153"/>
    </source>
</evidence>
<dbReference type="InterPro" id="IPR013149">
    <property type="entry name" value="ADH-like_C"/>
</dbReference>
<dbReference type="EMBL" id="VJMJ01000180">
    <property type="protein sequence ID" value="KAF0728260.1"/>
    <property type="molecule type" value="Genomic_DNA"/>
</dbReference>
<evidence type="ECO:0000256" key="4">
    <source>
        <dbReference type="ARBA" id="ARBA00023002"/>
    </source>
</evidence>
<dbReference type="PANTHER" id="PTHR11695">
    <property type="entry name" value="ALCOHOL DEHYDROGENASE RELATED"/>
    <property type="match status" value="1"/>
</dbReference>
<sequence length="338" mass="36171">MLTIPKTMRAVGFHEPLPIDDPCSLLDLVVDVPTASGRELLIQVKANAVNPIDYKKRREPVHFTSPEDRTGPRVLGFDASGVVVAVGPDATLFKVGDEVYFAGPIVGLGSNAEYQAVDERVVGHKPSSLSFGEASGLPLTKDPSVNKPASQSVLVLNGAGGVGSIAIQLLKEMTDLTVIATASRPQSSAWLTELGADYVVNHAEDIPKQLAAIGHPHVDYILAYTELVPHFDAIAEVIKPRGKICAISPNDDNIPIQKLFLKSAGFYWLALGTRSIFNTGDLDEHHRILDEVSALVDAKRIRSIVGKDLGIMNAENLKMAHAALEGGHVIGKLVLTGF</sequence>
<dbReference type="CDD" id="cd08252">
    <property type="entry name" value="AL_MDR"/>
    <property type="match status" value="1"/>
</dbReference>
<name>A0A6G0WLR5_9STRA</name>
<dbReference type="SMART" id="SM00829">
    <property type="entry name" value="PKS_ER"/>
    <property type="match status" value="1"/>
</dbReference>
<dbReference type="AlphaFoldDB" id="A0A6G0WLR5"/>
<gene>
    <name evidence="6" type="ORF">Ae201684_013911</name>
</gene>
<dbReference type="Gene3D" id="3.40.50.720">
    <property type="entry name" value="NAD(P)-binding Rossmann-like Domain"/>
    <property type="match status" value="1"/>
</dbReference>
<evidence type="ECO:0000259" key="5">
    <source>
        <dbReference type="SMART" id="SM00829"/>
    </source>
</evidence>
<keyword evidence="3" id="KW-0862">Zinc</keyword>
<comment type="similarity">
    <text evidence="1">Belongs to the zinc-containing alcohol dehydrogenase family. Quinone oxidoreductase subfamily.</text>
</comment>
<dbReference type="VEuPathDB" id="FungiDB:AeMF1_017356"/>
<evidence type="ECO:0000256" key="2">
    <source>
        <dbReference type="ARBA" id="ARBA00022723"/>
    </source>
</evidence>
<organism evidence="6 7">
    <name type="scientific">Aphanomyces euteiches</name>
    <dbReference type="NCBI Taxonomy" id="100861"/>
    <lineage>
        <taxon>Eukaryota</taxon>
        <taxon>Sar</taxon>
        <taxon>Stramenopiles</taxon>
        <taxon>Oomycota</taxon>
        <taxon>Saprolegniomycetes</taxon>
        <taxon>Saprolegniales</taxon>
        <taxon>Verrucalvaceae</taxon>
        <taxon>Aphanomyces</taxon>
    </lineage>
</organism>
<dbReference type="InterPro" id="IPR013154">
    <property type="entry name" value="ADH-like_N"/>
</dbReference>
<dbReference type="GO" id="GO:0008270">
    <property type="term" value="F:zinc ion binding"/>
    <property type="evidence" value="ECO:0007669"/>
    <property type="project" value="InterPro"/>
</dbReference>
<dbReference type="GO" id="GO:0016491">
    <property type="term" value="F:oxidoreductase activity"/>
    <property type="evidence" value="ECO:0007669"/>
    <property type="project" value="UniProtKB-KW"/>
</dbReference>
<dbReference type="InterPro" id="IPR011032">
    <property type="entry name" value="GroES-like_sf"/>
</dbReference>
<keyword evidence="4" id="KW-0560">Oxidoreductase</keyword>
<dbReference type="PROSITE" id="PS01162">
    <property type="entry name" value="QOR_ZETA_CRYSTAL"/>
    <property type="match status" value="1"/>
</dbReference>